<dbReference type="AlphaFoldDB" id="A0A814GG47"/>
<keyword evidence="3" id="KW-1185">Reference proteome</keyword>
<evidence type="ECO:0000256" key="1">
    <source>
        <dbReference type="SAM" id="Phobius"/>
    </source>
</evidence>
<evidence type="ECO:0000313" key="3">
    <source>
        <dbReference type="Proteomes" id="UP000663879"/>
    </source>
</evidence>
<sequence>MSAGTWYTHMTDSSNIKSKIIETKFEIENGLNSIFNKIIYIISVAIILSLALLVSYLTCKCCCKKSSLNNINRTIIELKNLVDNIQNEKLKSTKIEKTKNISKTKNTNLEKKETTIIMDNEIEMTSFIANSTNRNDDSLDSITKNLIEGLT</sequence>
<keyword evidence="1" id="KW-0472">Membrane</keyword>
<proteinExistence type="predicted"/>
<dbReference type="OrthoDB" id="10218665at2759"/>
<evidence type="ECO:0000313" key="2">
    <source>
        <dbReference type="EMBL" id="CAF0995891.1"/>
    </source>
</evidence>
<protein>
    <submittedName>
        <fullName evidence="2">Uncharacterized protein</fullName>
    </submittedName>
</protein>
<organism evidence="2 3">
    <name type="scientific">Brachionus calyciflorus</name>
    <dbReference type="NCBI Taxonomy" id="104777"/>
    <lineage>
        <taxon>Eukaryota</taxon>
        <taxon>Metazoa</taxon>
        <taxon>Spiralia</taxon>
        <taxon>Gnathifera</taxon>
        <taxon>Rotifera</taxon>
        <taxon>Eurotatoria</taxon>
        <taxon>Monogononta</taxon>
        <taxon>Pseudotrocha</taxon>
        <taxon>Ploima</taxon>
        <taxon>Brachionidae</taxon>
        <taxon>Brachionus</taxon>
    </lineage>
</organism>
<name>A0A814GG47_9BILA</name>
<reference evidence="2" key="1">
    <citation type="submission" date="2021-02" db="EMBL/GenBank/DDBJ databases">
        <authorList>
            <person name="Nowell W R."/>
        </authorList>
    </citation>
    <scope>NUCLEOTIDE SEQUENCE</scope>
    <source>
        <strain evidence="2">Ploen Becks lab</strain>
    </source>
</reference>
<accession>A0A814GG47</accession>
<feature type="transmembrane region" description="Helical" evidence="1">
    <location>
        <begin position="38"/>
        <end position="57"/>
    </location>
</feature>
<dbReference type="Proteomes" id="UP000663879">
    <property type="component" value="Unassembled WGS sequence"/>
</dbReference>
<keyword evidence="1" id="KW-0812">Transmembrane</keyword>
<keyword evidence="1" id="KW-1133">Transmembrane helix</keyword>
<dbReference type="EMBL" id="CAJNOC010003741">
    <property type="protein sequence ID" value="CAF0995891.1"/>
    <property type="molecule type" value="Genomic_DNA"/>
</dbReference>
<comment type="caution">
    <text evidence="2">The sequence shown here is derived from an EMBL/GenBank/DDBJ whole genome shotgun (WGS) entry which is preliminary data.</text>
</comment>
<gene>
    <name evidence="2" type="ORF">OXX778_LOCUS16153</name>
</gene>